<dbReference type="Proteomes" id="UP001597059">
    <property type="component" value="Unassembled WGS sequence"/>
</dbReference>
<feature type="chain" id="PRO_5047266085" evidence="2">
    <location>
        <begin position="29"/>
        <end position="344"/>
    </location>
</feature>
<evidence type="ECO:0000313" key="3">
    <source>
        <dbReference type="EMBL" id="MFD1383063.1"/>
    </source>
</evidence>
<dbReference type="Gene3D" id="3.40.190.170">
    <property type="entry name" value="Bacterial extracellular solute-binding protein, family 7"/>
    <property type="match status" value="1"/>
</dbReference>
<organism evidence="3 4">
    <name type="scientific">Rhodanobacter aciditrophus</name>
    <dbReference type="NCBI Taxonomy" id="1623218"/>
    <lineage>
        <taxon>Bacteria</taxon>
        <taxon>Pseudomonadati</taxon>
        <taxon>Pseudomonadota</taxon>
        <taxon>Gammaproteobacteria</taxon>
        <taxon>Lysobacterales</taxon>
        <taxon>Rhodanobacteraceae</taxon>
        <taxon>Rhodanobacter</taxon>
    </lineage>
</organism>
<dbReference type="NCBIfam" id="NF037995">
    <property type="entry name" value="TRAP_S1"/>
    <property type="match status" value="1"/>
</dbReference>
<dbReference type="RefSeq" id="WP_377366239.1">
    <property type="nucleotide sequence ID" value="NZ_JBHTMN010000007.1"/>
</dbReference>
<feature type="signal peptide" evidence="2">
    <location>
        <begin position="1"/>
        <end position="28"/>
    </location>
</feature>
<dbReference type="InterPro" id="IPR038404">
    <property type="entry name" value="TRAP_DctP_sf"/>
</dbReference>
<dbReference type="CDD" id="cd13604">
    <property type="entry name" value="PBP2_TRAP_ketoacid_lactate_like"/>
    <property type="match status" value="1"/>
</dbReference>
<gene>
    <name evidence="3" type="ORF">ACFQ45_06780</name>
</gene>
<evidence type="ECO:0000256" key="1">
    <source>
        <dbReference type="ARBA" id="ARBA00022729"/>
    </source>
</evidence>
<proteinExistence type="predicted"/>
<reference evidence="4" key="1">
    <citation type="journal article" date="2019" name="Int. J. Syst. Evol. Microbiol.">
        <title>The Global Catalogue of Microorganisms (GCM) 10K type strain sequencing project: providing services to taxonomists for standard genome sequencing and annotation.</title>
        <authorList>
            <consortium name="The Broad Institute Genomics Platform"/>
            <consortium name="The Broad Institute Genome Sequencing Center for Infectious Disease"/>
            <person name="Wu L."/>
            <person name="Ma J."/>
        </authorList>
    </citation>
    <scope>NUCLEOTIDE SEQUENCE [LARGE SCALE GENOMIC DNA]</scope>
    <source>
        <strain evidence="4">JCM 30774</strain>
    </source>
</reference>
<keyword evidence="1 2" id="KW-0732">Signal</keyword>
<keyword evidence="4" id="KW-1185">Reference proteome</keyword>
<comment type="caution">
    <text evidence="3">The sequence shown here is derived from an EMBL/GenBank/DDBJ whole genome shotgun (WGS) entry which is preliminary data.</text>
</comment>
<dbReference type="Pfam" id="PF03480">
    <property type="entry name" value="DctP"/>
    <property type="match status" value="1"/>
</dbReference>
<sequence>MHFTPLRKAFTVATVSAGLALSAAAASAETLKVQTSFNASHISLTRLNNVWVPKLKEMTGGDVEIELLPIGSVVSHKETPVAVSMGILDGDLTATSYFAGKDPAFALMGDLIAGYDNPGQIHDFCMNGGGKELLQKLYNKYDPGIHVVGCSSEKREAFVSKVPVRAVKDLKGLKIRSPEGLAADVFRRAGAAPVSLPGSEVYTALEKNVIDAADSSAYANNDASGMHKVAKYPIYPGIHSMPFMQFTITDSKWKSLSKDDQQALTQWFSDAYGDLRVYLDEKDKELVARDKKAGDITIIDWPQAERDEFRKIAQEAWEAFAAASPLAKEVYEAHVKYMKQQGLL</sequence>
<accession>A0ABW4AYU4</accession>
<dbReference type="PANTHER" id="PTHR33376">
    <property type="match status" value="1"/>
</dbReference>
<protein>
    <submittedName>
        <fullName evidence="3">TRAP transporter substrate-binding protein</fullName>
    </submittedName>
</protein>
<evidence type="ECO:0000256" key="2">
    <source>
        <dbReference type="SAM" id="SignalP"/>
    </source>
</evidence>
<name>A0ABW4AYU4_9GAMM</name>
<dbReference type="InterPro" id="IPR018389">
    <property type="entry name" value="DctP_fam"/>
</dbReference>
<dbReference type="PANTHER" id="PTHR33376:SF5">
    <property type="entry name" value="EXTRACYTOPLASMIC SOLUTE RECEPTOR PROTEIN"/>
    <property type="match status" value="1"/>
</dbReference>
<evidence type="ECO:0000313" key="4">
    <source>
        <dbReference type="Proteomes" id="UP001597059"/>
    </source>
</evidence>
<dbReference type="EMBL" id="JBHTMN010000007">
    <property type="protein sequence ID" value="MFD1383063.1"/>
    <property type="molecule type" value="Genomic_DNA"/>
</dbReference>